<keyword evidence="2" id="KW-0812">Transmembrane</keyword>
<dbReference type="STRING" id="717605.Theco_2648"/>
<dbReference type="RefSeq" id="WP_015255483.1">
    <property type="nucleotide sequence ID" value="NC_019897.1"/>
</dbReference>
<dbReference type="GO" id="GO:0016779">
    <property type="term" value="F:nucleotidyltransferase activity"/>
    <property type="evidence" value="ECO:0007669"/>
    <property type="project" value="TreeGrafter"/>
</dbReference>
<dbReference type="Gene3D" id="3.40.50.720">
    <property type="entry name" value="NAD(P)-binding Rossmann-like Domain"/>
    <property type="match status" value="1"/>
</dbReference>
<dbReference type="KEGG" id="tco:Theco_2648"/>
<sequence>MSPSSERYARQVRFSPFGMEGQKRLAQGFAVVVGMGALGCVIANHLVRAGIGRIRLIDRDIVSWSNLHRQLLYTEADAESGVPKAEAAAAQLRTFNRQVAIEAAAVDLNSGNAESLLADADLIVDGTDHFGVRYLINDVAVKFGIPWIYGGAVGASGMTMTIVPGETPCYRCLFPSPPPPGSTDTCETAGVLPPIVDLIGSLQAMEAIKLLGGYKEQLHGALLHADLWKTDFSKMKTAGARRADCPCCGIRRFDYLEAVVRGKSEAVLCGRETVQIAPAEPLQLHLDEMAERLKSAGRVERNPWLLRLTLEDGITLVLFPDGRVLVQGTGDPDLARRIYDRILAP</sequence>
<accession>L0EGC4</accession>
<dbReference type="HOGENOM" id="CLU_013325_10_1_9"/>
<evidence type="ECO:0000256" key="1">
    <source>
        <dbReference type="ARBA" id="ARBA00009919"/>
    </source>
</evidence>
<proteinExistence type="inferred from homology"/>
<dbReference type="Pfam" id="PF00899">
    <property type="entry name" value="ThiF"/>
    <property type="match status" value="1"/>
</dbReference>
<name>L0EGC4_THECK</name>
<evidence type="ECO:0000313" key="5">
    <source>
        <dbReference type="Proteomes" id="UP000010795"/>
    </source>
</evidence>
<keyword evidence="2" id="KW-1133">Transmembrane helix</keyword>
<dbReference type="InterPro" id="IPR000594">
    <property type="entry name" value="ThiF_NAD_FAD-bd"/>
</dbReference>
<dbReference type="eggNOG" id="COG0476">
    <property type="taxonomic scope" value="Bacteria"/>
</dbReference>
<keyword evidence="5" id="KW-1185">Reference proteome</keyword>
<gene>
    <name evidence="4" type="ordered locus">Theco_2648</name>
</gene>
<dbReference type="GO" id="GO:0008641">
    <property type="term" value="F:ubiquitin-like modifier activating enzyme activity"/>
    <property type="evidence" value="ECO:0007669"/>
    <property type="project" value="InterPro"/>
</dbReference>
<dbReference type="GO" id="GO:0008146">
    <property type="term" value="F:sulfotransferase activity"/>
    <property type="evidence" value="ECO:0007669"/>
    <property type="project" value="TreeGrafter"/>
</dbReference>
<evidence type="ECO:0000259" key="3">
    <source>
        <dbReference type="Pfam" id="PF00899"/>
    </source>
</evidence>
<feature type="domain" description="THIF-type NAD/FAD binding fold" evidence="3">
    <location>
        <begin position="8"/>
        <end position="247"/>
    </location>
</feature>
<dbReference type="AlphaFoldDB" id="L0EGC4"/>
<dbReference type="PANTHER" id="PTHR10953:SF102">
    <property type="entry name" value="ADENYLYLTRANSFERASE AND SULFURTRANSFERASE MOCS3"/>
    <property type="match status" value="1"/>
</dbReference>
<keyword evidence="2" id="KW-0472">Membrane</keyword>
<dbReference type="CDD" id="cd00757">
    <property type="entry name" value="ThiF_MoeB_HesA_family"/>
    <property type="match status" value="1"/>
</dbReference>
<dbReference type="InterPro" id="IPR045886">
    <property type="entry name" value="ThiF/MoeB/HesA"/>
</dbReference>
<dbReference type="EMBL" id="CP003255">
    <property type="protein sequence ID" value="AGA58741.1"/>
    <property type="molecule type" value="Genomic_DNA"/>
</dbReference>
<organism evidence="4 5">
    <name type="scientific">Thermobacillus composti (strain DSM 18247 / JCM 13945 / KWC4)</name>
    <dbReference type="NCBI Taxonomy" id="717605"/>
    <lineage>
        <taxon>Bacteria</taxon>
        <taxon>Bacillati</taxon>
        <taxon>Bacillota</taxon>
        <taxon>Bacilli</taxon>
        <taxon>Bacillales</taxon>
        <taxon>Paenibacillaceae</taxon>
        <taxon>Thermobacillus</taxon>
    </lineage>
</organism>
<protein>
    <submittedName>
        <fullName evidence="4">Dinucleotide-utilizing enzyme possibly involved in molybdopterin or thiamin biosynthesis</fullName>
    </submittedName>
</protein>
<dbReference type="GO" id="GO:0005829">
    <property type="term" value="C:cytosol"/>
    <property type="evidence" value="ECO:0007669"/>
    <property type="project" value="TreeGrafter"/>
</dbReference>
<dbReference type="FunFam" id="3.40.50.720:FF:000080">
    <property type="entry name" value="Thiazole biosynthesis adenylyltransferase ThiF"/>
    <property type="match status" value="1"/>
</dbReference>
<dbReference type="PANTHER" id="PTHR10953">
    <property type="entry name" value="UBIQUITIN-ACTIVATING ENZYME E1"/>
    <property type="match status" value="1"/>
</dbReference>
<dbReference type="GO" id="GO:0004792">
    <property type="term" value="F:thiosulfate-cyanide sulfurtransferase activity"/>
    <property type="evidence" value="ECO:0007669"/>
    <property type="project" value="TreeGrafter"/>
</dbReference>
<evidence type="ECO:0000256" key="2">
    <source>
        <dbReference type="SAM" id="Phobius"/>
    </source>
</evidence>
<feature type="transmembrane region" description="Helical" evidence="2">
    <location>
        <begin position="25"/>
        <end position="47"/>
    </location>
</feature>
<dbReference type="SUPFAM" id="SSF69572">
    <property type="entry name" value="Activating enzymes of the ubiquitin-like proteins"/>
    <property type="match status" value="1"/>
</dbReference>
<evidence type="ECO:0000313" key="4">
    <source>
        <dbReference type="EMBL" id="AGA58741.1"/>
    </source>
</evidence>
<dbReference type="Proteomes" id="UP000010795">
    <property type="component" value="Chromosome"/>
</dbReference>
<dbReference type="InterPro" id="IPR035985">
    <property type="entry name" value="Ubiquitin-activating_enz"/>
</dbReference>
<comment type="similarity">
    <text evidence="1">Belongs to the HesA/MoeB/ThiF family.</text>
</comment>
<reference evidence="5" key="1">
    <citation type="submission" date="2012-01" db="EMBL/GenBank/DDBJ databases">
        <title>Complete sequence of chromosome of Thermobacillus composti KWC4.</title>
        <authorList>
            <person name="Lucas S."/>
            <person name="Han J."/>
            <person name="Lapidus A."/>
            <person name="Cheng J.-F."/>
            <person name="Goodwin L."/>
            <person name="Pitluck S."/>
            <person name="Peters L."/>
            <person name="Ovchinnikova G."/>
            <person name="Teshima H."/>
            <person name="Detter J.C."/>
            <person name="Han C."/>
            <person name="Tapia R."/>
            <person name="Land M."/>
            <person name="Hauser L."/>
            <person name="Kyrpides N."/>
            <person name="Ivanova N."/>
            <person name="Pagani I."/>
            <person name="Anderson I."/>
            <person name="Woyke T."/>
        </authorList>
    </citation>
    <scope>NUCLEOTIDE SEQUENCE [LARGE SCALE GENOMIC DNA]</scope>
    <source>
        <strain evidence="5">DSM 18247 / JCM 13945 / KWC4</strain>
    </source>
</reference>